<dbReference type="Proteomes" id="UP000672011">
    <property type="component" value="Chromosome"/>
</dbReference>
<evidence type="ECO:0000313" key="1">
    <source>
        <dbReference type="EMBL" id="QTV05042.1"/>
    </source>
</evidence>
<dbReference type="PANTHER" id="PTHR43428">
    <property type="entry name" value="ARSENATE REDUCTASE"/>
    <property type="match status" value="1"/>
</dbReference>
<dbReference type="Gene3D" id="3.40.50.2300">
    <property type="match status" value="1"/>
</dbReference>
<dbReference type="SUPFAM" id="SSF52788">
    <property type="entry name" value="Phosphotyrosine protein phosphatases I"/>
    <property type="match status" value="1"/>
</dbReference>
<reference evidence="1 2" key="1">
    <citation type="journal article" date="2021" name="Int. J. Syst. Evol. Microbiol.">
        <title>Faecalibacter bovis sp. nov., isolated from cow faeces.</title>
        <authorList>
            <person name="Li F."/>
            <person name="Zhao W."/>
            <person name="Hong Q."/>
            <person name="Shao Q."/>
            <person name="Song J."/>
            <person name="Yang S."/>
        </authorList>
    </citation>
    <scope>NUCLEOTIDE SEQUENCE [LARGE SCALE GENOMIC DNA]</scope>
    <source>
        <strain evidence="1 2">ZY171143</strain>
    </source>
</reference>
<dbReference type="RefSeq" id="WP_230475673.1">
    <property type="nucleotide sequence ID" value="NZ_CP072842.1"/>
</dbReference>
<dbReference type="InterPro" id="IPR036196">
    <property type="entry name" value="Ptyr_pPase_sf"/>
</dbReference>
<sequence length="203" mass="23317">MYSTILKTVEQFHFENISNDRKNILQPLIDYIQEKVNRKEAINLNFICTHNSRRSHLSQVWAQTSASFYNIDNVHCYSGGTEETALFPKVIETLSNQGFQIFKITDSNNPIYAIKYDENSSPIIGFSKKYNDAFNPISNFAAILTCSQADEGCPFISGAEKRIPITYEDPKISDDTTEQTEVYKQRSFQIATEMMYIFSQITK</sequence>
<organism evidence="1 2">
    <name type="scientific">Faecalibacter bovis</name>
    <dbReference type="NCBI Taxonomy" id="2898187"/>
    <lineage>
        <taxon>Bacteria</taxon>
        <taxon>Pseudomonadati</taxon>
        <taxon>Bacteroidota</taxon>
        <taxon>Flavobacteriia</taxon>
        <taxon>Flavobacteriales</taxon>
        <taxon>Weeksellaceae</taxon>
        <taxon>Faecalibacter</taxon>
    </lineage>
</organism>
<dbReference type="PANTHER" id="PTHR43428:SF1">
    <property type="entry name" value="ARSENATE REDUCTASE"/>
    <property type="match status" value="1"/>
</dbReference>
<reference evidence="2" key="2">
    <citation type="submission" date="2021-04" db="EMBL/GenBank/DDBJ databases">
        <title>Taxonomy of Flavobacteriaceae bacterium ZY171143.</title>
        <authorList>
            <person name="Li F."/>
        </authorList>
    </citation>
    <scope>NUCLEOTIDE SEQUENCE [LARGE SCALE GENOMIC DNA]</scope>
    <source>
        <strain evidence="2">ZY171143</strain>
    </source>
</reference>
<proteinExistence type="predicted"/>
<keyword evidence="2" id="KW-1185">Reference proteome</keyword>
<name>A0ABX7XB54_9FLAO</name>
<evidence type="ECO:0000313" key="2">
    <source>
        <dbReference type="Proteomes" id="UP000672011"/>
    </source>
</evidence>
<gene>
    <name evidence="1" type="ORF">J9309_09600</name>
</gene>
<accession>A0ABX7XB54</accession>
<dbReference type="EMBL" id="CP072842">
    <property type="protein sequence ID" value="QTV05042.1"/>
    <property type="molecule type" value="Genomic_DNA"/>
</dbReference>
<protein>
    <submittedName>
        <fullName evidence="1">Protein-tyrosine-phosphatase</fullName>
    </submittedName>
</protein>